<evidence type="ECO:0000313" key="7">
    <source>
        <dbReference type="EMBL" id="MCR9013873.1"/>
    </source>
</evidence>
<evidence type="ECO:0000256" key="1">
    <source>
        <dbReference type="ARBA" id="ARBA00001966"/>
    </source>
</evidence>
<protein>
    <submittedName>
        <fullName evidence="7">Anaerobic ribonucleoside-triphosphate reductase activating protein</fullName>
    </submittedName>
</protein>
<dbReference type="PANTHER" id="PTHR11228">
    <property type="entry name" value="RADICAL SAM DOMAIN PROTEIN"/>
    <property type="match status" value="1"/>
</dbReference>
<dbReference type="InterPro" id="IPR007197">
    <property type="entry name" value="rSAM"/>
</dbReference>
<dbReference type="SUPFAM" id="SSF102114">
    <property type="entry name" value="Radical SAM enzymes"/>
    <property type="match status" value="1"/>
</dbReference>
<evidence type="ECO:0000256" key="4">
    <source>
        <dbReference type="ARBA" id="ARBA00023004"/>
    </source>
</evidence>
<keyword evidence="2" id="KW-0949">S-adenosyl-L-methionine</keyword>
<dbReference type="GO" id="GO:0046872">
    <property type="term" value="F:metal ion binding"/>
    <property type="evidence" value="ECO:0007669"/>
    <property type="project" value="UniProtKB-KW"/>
</dbReference>
<name>A0A9X2P493_9BACT</name>
<dbReference type="PANTHER" id="PTHR11228:SF27">
    <property type="entry name" value="GLYCYL-RADICAL ENZYME ACTIVATING ENZYME MJ1227-RELATED"/>
    <property type="match status" value="1"/>
</dbReference>
<proteinExistence type="predicted"/>
<feature type="domain" description="Radical SAM core" evidence="6">
    <location>
        <begin position="21"/>
        <end position="231"/>
    </location>
</feature>
<dbReference type="EMBL" id="JANSUY010000001">
    <property type="protein sequence ID" value="MCR9013873.1"/>
    <property type="molecule type" value="Genomic_DNA"/>
</dbReference>
<evidence type="ECO:0000256" key="5">
    <source>
        <dbReference type="ARBA" id="ARBA00023014"/>
    </source>
</evidence>
<comment type="cofactor">
    <cofactor evidence="1">
        <name>[4Fe-4S] cluster</name>
        <dbReference type="ChEBI" id="CHEBI:49883"/>
    </cofactor>
</comment>
<dbReference type="Pfam" id="PF04055">
    <property type="entry name" value="Radical_SAM"/>
    <property type="match status" value="1"/>
</dbReference>
<dbReference type="InterPro" id="IPR058240">
    <property type="entry name" value="rSAM_sf"/>
</dbReference>
<dbReference type="SFLD" id="SFLDG01067">
    <property type="entry name" value="SPASM/twitch_domain_containing"/>
    <property type="match status" value="1"/>
</dbReference>
<dbReference type="NCBIfam" id="TIGR02495">
    <property type="entry name" value="NrdG2"/>
    <property type="match status" value="1"/>
</dbReference>
<keyword evidence="4" id="KW-0408">Iron</keyword>
<evidence type="ECO:0000313" key="8">
    <source>
        <dbReference type="Proteomes" id="UP001142175"/>
    </source>
</evidence>
<accession>A0A9X2P493</accession>
<dbReference type="CDD" id="cd01335">
    <property type="entry name" value="Radical_SAM"/>
    <property type="match status" value="1"/>
</dbReference>
<dbReference type="RefSeq" id="WP_258421765.1">
    <property type="nucleotide sequence ID" value="NZ_JANSUY010000001.1"/>
</dbReference>
<evidence type="ECO:0000259" key="6">
    <source>
        <dbReference type="PROSITE" id="PS51918"/>
    </source>
</evidence>
<dbReference type="Gene3D" id="3.20.20.70">
    <property type="entry name" value="Aldolase class I"/>
    <property type="match status" value="1"/>
</dbReference>
<gene>
    <name evidence="7" type="ORF">NU887_02435</name>
</gene>
<evidence type="ECO:0000256" key="2">
    <source>
        <dbReference type="ARBA" id="ARBA00022691"/>
    </source>
</evidence>
<dbReference type="InterPro" id="IPR012840">
    <property type="entry name" value="NrdG2"/>
</dbReference>
<sequence>MKKNSKNTGVIYDLTPFTLLDFPDKTACILWFAGCNMRCGYCYNPLIVEGKGKITFDDVLHFLEKRKNLLDGVVFSGGECTLHEGSIWLAKTIKDLGISVKIDTNGSRPLTLKKFIDQDLVDYLALDFKSMPKNFSTITRSHLFHLFEESLDLLINSDIPFEVRTTLHSELISEDELEEMVRFLISKGFTGNYFLQHFIDETPTLELLPKSTKRKYSKEYSSAGLTVIWRN</sequence>
<dbReference type="InterPro" id="IPR013785">
    <property type="entry name" value="Aldolase_TIM"/>
</dbReference>
<reference evidence="7" key="1">
    <citation type="submission" date="2022-08" db="EMBL/GenBank/DDBJ databases">
        <authorList>
            <person name="Zhang D."/>
        </authorList>
    </citation>
    <scope>NUCLEOTIDE SEQUENCE</scope>
    <source>
        <strain evidence="7">XJ19-11</strain>
    </source>
</reference>
<dbReference type="GO" id="GO:0051536">
    <property type="term" value="F:iron-sulfur cluster binding"/>
    <property type="evidence" value="ECO:0007669"/>
    <property type="project" value="UniProtKB-KW"/>
</dbReference>
<dbReference type="SFLD" id="SFLDG01094">
    <property type="entry name" value="Uncharacterised_Radical_SAM_Su"/>
    <property type="match status" value="1"/>
</dbReference>
<keyword evidence="8" id="KW-1185">Reference proteome</keyword>
<keyword evidence="5" id="KW-0411">Iron-sulfur</keyword>
<comment type="caution">
    <text evidence="7">The sequence shown here is derived from an EMBL/GenBank/DDBJ whole genome shotgun (WGS) entry which is preliminary data.</text>
</comment>
<dbReference type="AlphaFoldDB" id="A0A9X2P493"/>
<dbReference type="Proteomes" id="UP001142175">
    <property type="component" value="Unassembled WGS sequence"/>
</dbReference>
<dbReference type="PROSITE" id="PS51918">
    <property type="entry name" value="RADICAL_SAM"/>
    <property type="match status" value="1"/>
</dbReference>
<dbReference type="SFLD" id="SFLDS00029">
    <property type="entry name" value="Radical_SAM"/>
    <property type="match status" value="1"/>
</dbReference>
<dbReference type="GO" id="GO:0003824">
    <property type="term" value="F:catalytic activity"/>
    <property type="evidence" value="ECO:0007669"/>
    <property type="project" value="InterPro"/>
</dbReference>
<dbReference type="InterPro" id="IPR050377">
    <property type="entry name" value="Radical_SAM_PqqE_MftC-like"/>
</dbReference>
<keyword evidence="3" id="KW-0479">Metal-binding</keyword>
<organism evidence="7 8">
    <name type="scientific">Aquiflexum gelatinilyticum</name>
    <dbReference type="NCBI Taxonomy" id="2961943"/>
    <lineage>
        <taxon>Bacteria</taxon>
        <taxon>Pseudomonadati</taxon>
        <taxon>Bacteroidota</taxon>
        <taxon>Cytophagia</taxon>
        <taxon>Cytophagales</taxon>
        <taxon>Cyclobacteriaceae</taxon>
        <taxon>Aquiflexum</taxon>
    </lineage>
</organism>
<evidence type="ECO:0000256" key="3">
    <source>
        <dbReference type="ARBA" id="ARBA00022723"/>
    </source>
</evidence>